<dbReference type="SUPFAM" id="SSF53335">
    <property type="entry name" value="S-adenosyl-L-methionine-dependent methyltransferases"/>
    <property type="match status" value="1"/>
</dbReference>
<keyword evidence="4" id="KW-1185">Reference proteome</keyword>
<dbReference type="InterPro" id="IPR029063">
    <property type="entry name" value="SAM-dependent_MTases_sf"/>
</dbReference>
<dbReference type="EMBL" id="CAJHUB010000664">
    <property type="protein sequence ID" value="CAD7671919.1"/>
    <property type="molecule type" value="Genomic_DNA"/>
</dbReference>
<dbReference type="PANTHER" id="PTHR46315:SF1">
    <property type="entry name" value="SPERMINE SYNTHASE"/>
    <property type="match status" value="1"/>
</dbReference>
<accession>A0A811Y2S9</accession>
<evidence type="ECO:0000313" key="4">
    <source>
        <dbReference type="Proteomes" id="UP000645828"/>
    </source>
</evidence>
<evidence type="ECO:0000256" key="1">
    <source>
        <dbReference type="ARBA" id="ARBA00022990"/>
    </source>
</evidence>
<gene>
    <name evidence="3" type="ORF">NYPRO_LOCUS4714</name>
</gene>
<dbReference type="GO" id="GO:0006597">
    <property type="term" value="P:spermine biosynthetic process"/>
    <property type="evidence" value="ECO:0007669"/>
    <property type="project" value="InterPro"/>
</dbReference>
<reference evidence="3" key="1">
    <citation type="submission" date="2020-12" db="EMBL/GenBank/DDBJ databases">
        <authorList>
            <consortium name="Molecular Ecology Group"/>
        </authorList>
    </citation>
    <scope>NUCLEOTIDE SEQUENCE</scope>
    <source>
        <strain evidence="3">TBG_1078</strain>
    </source>
</reference>
<keyword evidence="2" id="KW-0175">Coiled coil</keyword>
<dbReference type="Gene3D" id="3.40.50.150">
    <property type="entry name" value="Vaccinia Virus protein VP39"/>
    <property type="match status" value="1"/>
</dbReference>
<dbReference type="GO" id="GO:0016768">
    <property type="term" value="F:spermine synthase activity"/>
    <property type="evidence" value="ECO:0007669"/>
    <property type="project" value="InterPro"/>
</dbReference>
<feature type="coiled-coil region" evidence="2">
    <location>
        <begin position="43"/>
        <end position="70"/>
    </location>
</feature>
<dbReference type="Proteomes" id="UP000645828">
    <property type="component" value="Unassembled WGS sequence"/>
</dbReference>
<sequence length="191" mass="21556">MLHIETDVETILKGFQSIFQEQRMTESTQQWCWTLGYDGNSQGQEVDSLLNKAEERMKELRTNIKILHLKQFGYILNLSGGAIMGGGKDYSGKDPLILGGGDGGILREIIKLKPKVVTMTTVFQCRRDAKEGRDCDYVINDLKAIPISTSPEDSTWEFLRLILDLSIKVLKQDGKRITQNNCQFDESPVTP</sequence>
<evidence type="ECO:0000313" key="3">
    <source>
        <dbReference type="EMBL" id="CAD7671919.1"/>
    </source>
</evidence>
<evidence type="ECO:0000256" key="2">
    <source>
        <dbReference type="SAM" id="Coils"/>
    </source>
</evidence>
<dbReference type="AlphaFoldDB" id="A0A811Y2S9"/>
<protein>
    <submittedName>
        <fullName evidence="3">(raccoon dog) hypothetical protein</fullName>
    </submittedName>
</protein>
<keyword evidence="1" id="KW-0007">Acetylation</keyword>
<dbReference type="InterPro" id="IPR015576">
    <property type="entry name" value="Spermine_synthase_animal"/>
</dbReference>
<proteinExistence type="predicted"/>
<dbReference type="Gene3D" id="3.30.160.110">
    <property type="entry name" value="Siroheme synthase, domain 2"/>
    <property type="match status" value="1"/>
</dbReference>
<dbReference type="Pfam" id="PF01564">
    <property type="entry name" value="Spermine_synth"/>
    <property type="match status" value="1"/>
</dbReference>
<dbReference type="PANTHER" id="PTHR46315">
    <property type="entry name" value="SPERMINE SYNTHASE"/>
    <property type="match status" value="1"/>
</dbReference>
<name>A0A811Y2S9_NYCPR</name>
<comment type="caution">
    <text evidence="3">The sequence shown here is derived from an EMBL/GenBank/DDBJ whole genome shotgun (WGS) entry which is preliminary data.</text>
</comment>
<organism evidence="3 4">
    <name type="scientific">Nyctereutes procyonoides</name>
    <name type="common">Raccoon dog</name>
    <name type="synonym">Canis procyonoides</name>
    <dbReference type="NCBI Taxonomy" id="34880"/>
    <lineage>
        <taxon>Eukaryota</taxon>
        <taxon>Metazoa</taxon>
        <taxon>Chordata</taxon>
        <taxon>Craniata</taxon>
        <taxon>Vertebrata</taxon>
        <taxon>Euteleostomi</taxon>
        <taxon>Mammalia</taxon>
        <taxon>Eutheria</taxon>
        <taxon>Laurasiatheria</taxon>
        <taxon>Carnivora</taxon>
        <taxon>Caniformia</taxon>
        <taxon>Canidae</taxon>
        <taxon>Nyctereutes</taxon>
    </lineage>
</organism>